<feature type="transmembrane region" description="Helical" evidence="2">
    <location>
        <begin position="226"/>
        <end position="244"/>
    </location>
</feature>
<accession>A0AAF0Y3D3</accession>
<keyword evidence="2" id="KW-0812">Transmembrane</keyword>
<dbReference type="PANTHER" id="PTHR18640">
    <property type="entry name" value="SOLUTE CARRIER FAMILY 10 MEMBER 7"/>
    <property type="match status" value="1"/>
</dbReference>
<evidence type="ECO:0000256" key="1">
    <source>
        <dbReference type="SAM" id="MobiDB-lite"/>
    </source>
</evidence>
<feature type="transmembrane region" description="Helical" evidence="2">
    <location>
        <begin position="43"/>
        <end position="63"/>
    </location>
</feature>
<dbReference type="AlphaFoldDB" id="A0AAF0Y3D3"/>
<dbReference type="Pfam" id="PF13593">
    <property type="entry name" value="SBF_like"/>
    <property type="match status" value="1"/>
</dbReference>
<dbReference type="GO" id="GO:0005886">
    <property type="term" value="C:plasma membrane"/>
    <property type="evidence" value="ECO:0007669"/>
    <property type="project" value="TreeGrafter"/>
</dbReference>
<dbReference type="RefSeq" id="XP_062625329.1">
    <property type="nucleotide sequence ID" value="XM_062769345.1"/>
</dbReference>
<reference evidence="3" key="1">
    <citation type="submission" date="2023-10" db="EMBL/GenBank/DDBJ databases">
        <authorList>
            <person name="Noh H."/>
        </authorList>
    </citation>
    <scope>NUCLEOTIDE SEQUENCE</scope>
    <source>
        <strain evidence="3">DUCC4014</strain>
    </source>
</reference>
<feature type="transmembrane region" description="Helical" evidence="2">
    <location>
        <begin position="75"/>
        <end position="97"/>
    </location>
</feature>
<feature type="compositionally biased region" description="Pro residues" evidence="1">
    <location>
        <begin position="452"/>
        <end position="463"/>
    </location>
</feature>
<sequence length="463" mass="49282">MTTAPTPADVPAATAAVAKDSAPATAAAAATPPRPWWKKLLSFLLDQWLLIAMGLVIMLAYFFPSVGKRGGHIAAQWTVTWGAVVVIFLVSGLALPFDKLVYHARNLRLHLIVQVMSFLVTSAVFFGISVAAHTNPHISAPTLVGLVATGCLPTTIASNVVMTRSAGGDEAATMVSVTIGNLLGPFITPLLLTKLYLPTVPAFKPYLPTEAIHHLPQLYRTVMKQMGLTVFVPLFVGQIIRFIWPKQTSWVLAKFKLAKAGSLCLVALVWSTFCTAFASGALKTINTPTIVFNIFINIVLCVSFTALSFYLCRPPAALTRLSPTIFKQINKKETISILFCAPAKTQALGIPLISAMYTTSDDMTRALLQVPMILYTAEQILVGQVLIALCQRWLAQDKVADAEAATPDGSTIATTESKDAEADGDADAEASRNSAPAADDAADAADAVPVPEAKPLPRPGGAD</sequence>
<dbReference type="PANTHER" id="PTHR18640:SF5">
    <property type="entry name" value="SODIUM_BILE ACID COTRANSPORTER 7"/>
    <property type="match status" value="1"/>
</dbReference>
<feature type="transmembrane region" description="Helical" evidence="2">
    <location>
        <begin position="174"/>
        <end position="197"/>
    </location>
</feature>
<dbReference type="InterPro" id="IPR016833">
    <property type="entry name" value="Put_Na-Bile_cotransptr"/>
</dbReference>
<name>A0AAF0Y3D3_9TREE</name>
<organism evidence="3 4">
    <name type="scientific">Vanrija pseudolonga</name>
    <dbReference type="NCBI Taxonomy" id="143232"/>
    <lineage>
        <taxon>Eukaryota</taxon>
        <taxon>Fungi</taxon>
        <taxon>Dikarya</taxon>
        <taxon>Basidiomycota</taxon>
        <taxon>Agaricomycotina</taxon>
        <taxon>Tremellomycetes</taxon>
        <taxon>Trichosporonales</taxon>
        <taxon>Trichosporonaceae</taxon>
        <taxon>Vanrija</taxon>
    </lineage>
</organism>
<gene>
    <name evidence="3" type="primary">YMR034C</name>
    <name evidence="3" type="ORF">LOC62_02G002828</name>
</gene>
<evidence type="ECO:0000313" key="3">
    <source>
        <dbReference type="EMBL" id="WOO79297.1"/>
    </source>
</evidence>
<keyword evidence="2" id="KW-1133">Transmembrane helix</keyword>
<dbReference type="GeneID" id="87806075"/>
<feature type="transmembrane region" description="Helical" evidence="2">
    <location>
        <begin position="109"/>
        <end position="132"/>
    </location>
</feature>
<feature type="transmembrane region" description="Helical" evidence="2">
    <location>
        <begin position="138"/>
        <end position="162"/>
    </location>
</feature>
<evidence type="ECO:0000313" key="4">
    <source>
        <dbReference type="Proteomes" id="UP000827549"/>
    </source>
</evidence>
<dbReference type="Proteomes" id="UP000827549">
    <property type="component" value="Chromosome 2"/>
</dbReference>
<feature type="transmembrane region" description="Helical" evidence="2">
    <location>
        <begin position="290"/>
        <end position="312"/>
    </location>
</feature>
<keyword evidence="2" id="KW-0472">Membrane</keyword>
<evidence type="ECO:0000256" key="2">
    <source>
        <dbReference type="SAM" id="Phobius"/>
    </source>
</evidence>
<proteinExistence type="predicted"/>
<dbReference type="EMBL" id="CP086715">
    <property type="protein sequence ID" value="WOO79297.1"/>
    <property type="molecule type" value="Genomic_DNA"/>
</dbReference>
<dbReference type="Gene3D" id="1.20.1530.20">
    <property type="match status" value="1"/>
</dbReference>
<protein>
    <submittedName>
        <fullName evidence="3">Purtative membrane protein</fullName>
    </submittedName>
</protein>
<feature type="transmembrane region" description="Helical" evidence="2">
    <location>
        <begin position="256"/>
        <end position="278"/>
    </location>
</feature>
<feature type="compositionally biased region" description="Low complexity" evidence="1">
    <location>
        <begin position="435"/>
        <end position="451"/>
    </location>
</feature>
<keyword evidence="4" id="KW-1185">Reference proteome</keyword>
<dbReference type="InterPro" id="IPR038770">
    <property type="entry name" value="Na+/solute_symporter_sf"/>
</dbReference>
<feature type="region of interest" description="Disordered" evidence="1">
    <location>
        <begin position="404"/>
        <end position="463"/>
    </location>
</feature>